<dbReference type="Pfam" id="PF25413">
    <property type="entry name" value="Rossman_Mical"/>
    <property type="match status" value="1"/>
</dbReference>
<organism evidence="5 6">
    <name type="scientific">Phytophthora kernoviae</name>
    <dbReference type="NCBI Taxonomy" id="325452"/>
    <lineage>
        <taxon>Eukaryota</taxon>
        <taxon>Sar</taxon>
        <taxon>Stramenopiles</taxon>
        <taxon>Oomycota</taxon>
        <taxon>Peronosporomycetes</taxon>
        <taxon>Peronosporales</taxon>
        <taxon>Peronosporaceae</taxon>
        <taxon>Phytophthora</taxon>
    </lineage>
</organism>
<dbReference type="Proteomes" id="UP000285883">
    <property type="component" value="Unassembled WGS sequence"/>
</dbReference>
<dbReference type="AlphaFoldDB" id="A0A3R7NG36"/>
<reference evidence="3" key="1">
    <citation type="journal article" date="2015" name="Genom Data">
        <title>Genome sequences of six Phytophthora species associated with forests in New Zealand.</title>
        <authorList>
            <person name="Studholme D.J."/>
            <person name="McDougal R.L."/>
            <person name="Sambles C."/>
            <person name="Hansen E."/>
            <person name="Hardy G."/>
            <person name="Grant M."/>
            <person name="Ganley R.J."/>
            <person name="Williams N.M."/>
        </authorList>
    </citation>
    <scope>NUCLEOTIDE SEQUENCE</scope>
    <source>
        <strain evidence="3">NZFS 3630</strain>
    </source>
</reference>
<reference evidence="3" key="3">
    <citation type="submission" date="2020-06" db="EMBL/GenBank/DDBJ databases">
        <authorList>
            <person name="Studholme D.J."/>
        </authorList>
    </citation>
    <scope>NUCLEOTIDE SEQUENCE</scope>
    <source>
        <strain evidence="3">NZFS 3630</strain>
    </source>
</reference>
<sequence>MPENLNVAPTVLNSFKAFEAAQDLGDTLARFNKLLADCGLEGAGVDEPWRLYSHIKGAVYSKLSFRYKQLFKLLDARYNLGVYKSKPTSRRRVCIIGGGPVGLRAAIEIALLGGQVVLLEKRALFSRENMLHLWPWVVQDLTSLGAKVLFSQFSKSSTYFHISTRQLQLVLLKVALLVGVTVYSSTSFESLVPPTSDDKEKPFYTITTQPQIPIMEFTAVLSASGTNDKLAEHAGISRFVFCRKEALGIVCYFPNLGTAEEAKVKEFSWTSQPKHQILDKLREVGIDIENIVYYRGEMHYLVMTPKRQNLVERQVVNENLADSTDLVLDENVNSSALHEYVKAIVDFVGIPRKTEFTRVSLFDFSSRSRADKAANILTSYGKKLYVGLIGDSLLEPLWHEDVGTCRGFLGAMDAVWMISQIGEQSDEQLLADRDNVYLNSMEEDEETYGFGSFSDLFGAAPAAAKRLDVGALSRFCMLERLLSRFQQQQRRDKPSVLYQHVAAKFDGVSIDGGLGALSFTSLEGGGVVWQQTAASDSDALERRKKELQDITNQPQNDVKSIL</sequence>
<proteinExistence type="predicted"/>
<name>A0A3R7NG36_9STRA</name>
<protein>
    <recommendedName>
        <fullName evidence="8">FAD-binding domain-containing protein</fullName>
    </recommendedName>
</protein>
<dbReference type="InterPro" id="IPR036188">
    <property type="entry name" value="FAD/NAD-bd_sf"/>
</dbReference>
<dbReference type="Pfam" id="PF01494">
    <property type="entry name" value="FAD_binding_3"/>
    <property type="match status" value="1"/>
</dbReference>
<gene>
    <name evidence="4" type="ORF">BBI17_005082</name>
    <name evidence="5" type="ORF">BBO99_00005054</name>
    <name evidence="3" type="ORF">JM18_004295</name>
</gene>
<dbReference type="Proteomes" id="UP000792063">
    <property type="component" value="Unassembled WGS sequence"/>
</dbReference>
<evidence type="ECO:0000313" key="5">
    <source>
        <dbReference type="EMBL" id="RLN79750.1"/>
    </source>
</evidence>
<dbReference type="PANTHER" id="PTHR42841">
    <property type="entry name" value="AMINE OXIDASE"/>
    <property type="match status" value="1"/>
</dbReference>
<evidence type="ECO:0000259" key="1">
    <source>
        <dbReference type="Pfam" id="PF01494"/>
    </source>
</evidence>
<accession>A0A3R7NG36</accession>
<dbReference type="GO" id="GO:0071949">
    <property type="term" value="F:FAD binding"/>
    <property type="evidence" value="ECO:0007669"/>
    <property type="project" value="InterPro"/>
</dbReference>
<comment type="caution">
    <text evidence="5">The sequence shown here is derived from an EMBL/GenBank/DDBJ whole genome shotgun (WGS) entry which is preliminary data.</text>
</comment>
<evidence type="ECO:0000313" key="7">
    <source>
        <dbReference type="Proteomes" id="UP000285883"/>
    </source>
</evidence>
<evidence type="ECO:0008006" key="8">
    <source>
        <dbReference type="Google" id="ProtNLM"/>
    </source>
</evidence>
<dbReference type="STRING" id="325452.A0A3R7NG36"/>
<evidence type="ECO:0000313" key="6">
    <source>
        <dbReference type="Proteomes" id="UP000285624"/>
    </source>
</evidence>
<dbReference type="InterPro" id="IPR057494">
    <property type="entry name" value="Rossman_Mical"/>
</dbReference>
<evidence type="ECO:0000259" key="2">
    <source>
        <dbReference type="Pfam" id="PF25413"/>
    </source>
</evidence>
<dbReference type="SUPFAM" id="SSF51905">
    <property type="entry name" value="FAD/NAD(P)-binding domain"/>
    <property type="match status" value="1"/>
</dbReference>
<dbReference type="InterPro" id="IPR002938">
    <property type="entry name" value="FAD-bd"/>
</dbReference>
<dbReference type="Gene3D" id="3.50.50.60">
    <property type="entry name" value="FAD/NAD(P)-binding domain"/>
    <property type="match status" value="1"/>
</dbReference>
<evidence type="ECO:0000313" key="4">
    <source>
        <dbReference type="EMBL" id="RLN45980.1"/>
    </source>
</evidence>
<feature type="domain" description="FAD-binding" evidence="1">
    <location>
        <begin position="92"/>
        <end position="126"/>
    </location>
</feature>
<keyword evidence="6" id="KW-1185">Reference proteome</keyword>
<dbReference type="EMBL" id="JPWU03000097">
    <property type="protein sequence ID" value="KAG2526641.1"/>
    <property type="molecule type" value="Genomic_DNA"/>
</dbReference>
<dbReference type="Proteomes" id="UP000285624">
    <property type="component" value="Unassembled WGS sequence"/>
</dbReference>
<evidence type="ECO:0000313" key="3">
    <source>
        <dbReference type="EMBL" id="KAG2526641.1"/>
    </source>
</evidence>
<dbReference type="EMBL" id="MAYM02000105">
    <property type="protein sequence ID" value="RLN45980.1"/>
    <property type="molecule type" value="Genomic_DNA"/>
</dbReference>
<dbReference type="EMBL" id="MBDN02000134">
    <property type="protein sequence ID" value="RLN79750.1"/>
    <property type="molecule type" value="Genomic_DNA"/>
</dbReference>
<reference evidence="6 7" key="2">
    <citation type="submission" date="2018-07" db="EMBL/GenBank/DDBJ databases">
        <title>Genome sequencing of oomycete isolates from Chile give support for New Zealand origin for Phytophthora kernoviae and make available the first Nothophytophthora sp. genome.</title>
        <authorList>
            <person name="Studholme D.J."/>
            <person name="Sanfuentes E."/>
            <person name="Panda P."/>
            <person name="Hill R."/>
            <person name="Sambles C."/>
            <person name="Grant M."/>
            <person name="Williams N.M."/>
            <person name="Mcdougal R.L."/>
        </authorList>
    </citation>
    <scope>NUCLEOTIDE SEQUENCE [LARGE SCALE GENOMIC DNA]</scope>
    <source>
        <strain evidence="4">Chile2</strain>
        <strain evidence="5">Chile4</strain>
    </source>
</reference>
<feature type="domain" description="[F-actin]-monooxygenase MICAL1-3-like Rossman" evidence="2">
    <location>
        <begin position="246"/>
        <end position="349"/>
    </location>
</feature>